<dbReference type="PRINTS" id="PR00507">
    <property type="entry name" value="N12N6MTFRASE"/>
</dbReference>
<dbReference type="InterPro" id="IPR003356">
    <property type="entry name" value="DNA_methylase_A-5"/>
</dbReference>
<evidence type="ECO:0000256" key="4">
    <source>
        <dbReference type="ARBA" id="ARBA00022679"/>
    </source>
</evidence>
<accession>A0A087DZH7</accession>
<dbReference type="eggNOG" id="COG0286">
    <property type="taxonomic scope" value="Bacteria"/>
</dbReference>
<keyword evidence="12" id="KW-1185">Reference proteome</keyword>
<protein>
    <recommendedName>
        <fullName evidence="2">site-specific DNA-methyltransferase (adenine-specific)</fullName>
        <ecNumber evidence="2">2.1.1.72</ecNumber>
    </recommendedName>
</protein>
<keyword evidence="4 11" id="KW-0808">Transferase</keyword>
<keyword evidence="5" id="KW-0949">S-adenosyl-L-methionine</keyword>
<dbReference type="Gene3D" id="3.40.50.150">
    <property type="entry name" value="Vaccinia Virus protein VP39"/>
    <property type="match status" value="1"/>
</dbReference>
<keyword evidence="3 11" id="KW-0489">Methyltransferase</keyword>
<dbReference type="GO" id="GO:0009307">
    <property type="term" value="P:DNA restriction-modification system"/>
    <property type="evidence" value="ECO:0007669"/>
    <property type="project" value="UniProtKB-KW"/>
</dbReference>
<dbReference type="InterPro" id="IPR029063">
    <property type="entry name" value="SAM-dependent_MTases_sf"/>
</dbReference>
<dbReference type="PANTHER" id="PTHR42933">
    <property type="entry name" value="SLR6095 PROTEIN"/>
    <property type="match status" value="1"/>
</dbReference>
<dbReference type="InterPro" id="IPR022749">
    <property type="entry name" value="D12N6_MeTrfase_N"/>
</dbReference>
<evidence type="ECO:0000256" key="6">
    <source>
        <dbReference type="ARBA" id="ARBA00022747"/>
    </source>
</evidence>
<gene>
    <name evidence="11" type="ORF">BSTEL_0340</name>
</gene>
<dbReference type="InterPro" id="IPR051537">
    <property type="entry name" value="DNA_Adenine_Mtase"/>
</dbReference>
<keyword evidence="11" id="KW-0540">Nuclease</keyword>
<keyword evidence="8" id="KW-0175">Coiled coil</keyword>
<feature type="coiled-coil region" evidence="8">
    <location>
        <begin position="475"/>
        <end position="502"/>
    </location>
</feature>
<comment type="similarity">
    <text evidence="1">Belongs to the N(4)/N(6)-methyltransferase family.</text>
</comment>
<organism evidence="11 12">
    <name type="scientific">Bifidobacterium stellenboschense</name>
    <dbReference type="NCBI Taxonomy" id="762211"/>
    <lineage>
        <taxon>Bacteria</taxon>
        <taxon>Bacillati</taxon>
        <taxon>Actinomycetota</taxon>
        <taxon>Actinomycetes</taxon>
        <taxon>Bifidobacteriales</taxon>
        <taxon>Bifidobacteriaceae</taxon>
        <taxon>Bifidobacterium</taxon>
    </lineage>
</organism>
<dbReference type="OrthoDB" id="9784823at2"/>
<feature type="domain" description="DNA methylase adenine-specific" evidence="9">
    <location>
        <begin position="153"/>
        <end position="461"/>
    </location>
</feature>
<comment type="caution">
    <text evidence="11">The sequence shown here is derived from an EMBL/GenBank/DDBJ whole genome shotgun (WGS) entry which is preliminary data.</text>
</comment>
<dbReference type="GO" id="GO:0008170">
    <property type="term" value="F:N-methyltransferase activity"/>
    <property type="evidence" value="ECO:0007669"/>
    <property type="project" value="InterPro"/>
</dbReference>
<sequence length="508" mass="57658">MSLAPLIKRLEDIMRSDPGIDGTAQRLSQIVWILFLKVFDYKEEEAELDDDYRPVIPEGYRWRDWATGESLKDQRTGDELIDFVNNQLFPALRGEAVENGNGARIIPFPSSTPRALLVKEFMNRSHNYAANGIQLRMVLNLFNEVDFSDADETHEFNDVYETLLKSLQSAGKAGEFYTPRAVTSFAVKHVDPRIGETVGDFACGTAGFLVDALRHLERQVQPGDTKAMESLQNSLVGQEFKPLPYMLGITNLMLHDIALPNITYGDSLDRKRLLDYEDEDCVDCIVMNPPYGGIATEADKAAFPADLRSSETADLFMSYIITRLRINGRAAVVLPNGFLEGEDNTRIAIKKFLFKQCNLHTVIRLPESVFAPYTSIDTNILFFDKTGSTQETWFYRFDKPEGYKHFSKTKPLLPQHFQPVDEWWDARVEIPDPDVEGAWKAKKYTVGELVEGNYRLDKCGYPHEDEEILPPGQLIGKYKSDKQRIETEIDALLAQIMDLIGNDTEENA</sequence>
<dbReference type="RefSeq" id="WP_034526304.1">
    <property type="nucleotide sequence ID" value="NZ_JGZP01000004.1"/>
</dbReference>
<dbReference type="GO" id="GO:0004519">
    <property type="term" value="F:endonuclease activity"/>
    <property type="evidence" value="ECO:0007669"/>
    <property type="project" value="UniProtKB-KW"/>
</dbReference>
<dbReference type="EMBL" id="JGZP01000004">
    <property type="protein sequence ID" value="KFJ00928.1"/>
    <property type="molecule type" value="Genomic_DNA"/>
</dbReference>
<keyword evidence="11" id="KW-0378">Hydrolase</keyword>
<dbReference type="Proteomes" id="UP000029004">
    <property type="component" value="Unassembled WGS sequence"/>
</dbReference>
<feature type="domain" description="N6 adenine-specific DNA methyltransferase N-terminal" evidence="10">
    <location>
        <begin position="7"/>
        <end position="97"/>
    </location>
</feature>
<dbReference type="InterPro" id="IPR002052">
    <property type="entry name" value="DNA_methylase_N6_adenine_CS"/>
</dbReference>
<evidence type="ECO:0000256" key="8">
    <source>
        <dbReference type="SAM" id="Coils"/>
    </source>
</evidence>
<dbReference type="InterPro" id="IPR038333">
    <property type="entry name" value="T1MK-like_N_sf"/>
</dbReference>
<evidence type="ECO:0000256" key="1">
    <source>
        <dbReference type="ARBA" id="ARBA00006594"/>
    </source>
</evidence>
<dbReference type="Pfam" id="PF12161">
    <property type="entry name" value="HsdM_N"/>
    <property type="match status" value="1"/>
</dbReference>
<keyword evidence="11" id="KW-0255">Endonuclease</keyword>
<dbReference type="AlphaFoldDB" id="A0A087DZH7"/>
<dbReference type="STRING" id="762211.BSTEL_0340"/>
<evidence type="ECO:0000259" key="9">
    <source>
        <dbReference type="Pfam" id="PF02384"/>
    </source>
</evidence>
<reference evidence="11 12" key="1">
    <citation type="submission" date="2014-03" db="EMBL/GenBank/DDBJ databases">
        <title>Genomics of Bifidobacteria.</title>
        <authorList>
            <person name="Ventura M."/>
            <person name="Milani C."/>
            <person name="Lugli G.A."/>
        </authorList>
    </citation>
    <scope>NUCLEOTIDE SEQUENCE [LARGE SCALE GENOMIC DNA]</scope>
    <source>
        <strain evidence="11 12">DSM 23968</strain>
    </source>
</reference>
<comment type="catalytic activity">
    <reaction evidence="7">
        <text>a 2'-deoxyadenosine in DNA + S-adenosyl-L-methionine = an N(6)-methyl-2'-deoxyadenosine in DNA + S-adenosyl-L-homocysteine + H(+)</text>
        <dbReference type="Rhea" id="RHEA:15197"/>
        <dbReference type="Rhea" id="RHEA-COMP:12418"/>
        <dbReference type="Rhea" id="RHEA-COMP:12419"/>
        <dbReference type="ChEBI" id="CHEBI:15378"/>
        <dbReference type="ChEBI" id="CHEBI:57856"/>
        <dbReference type="ChEBI" id="CHEBI:59789"/>
        <dbReference type="ChEBI" id="CHEBI:90615"/>
        <dbReference type="ChEBI" id="CHEBI:90616"/>
        <dbReference type="EC" id="2.1.1.72"/>
    </reaction>
</comment>
<evidence type="ECO:0000256" key="7">
    <source>
        <dbReference type="ARBA" id="ARBA00047942"/>
    </source>
</evidence>
<evidence type="ECO:0000256" key="2">
    <source>
        <dbReference type="ARBA" id="ARBA00011900"/>
    </source>
</evidence>
<name>A0A087DZH7_9BIFI</name>
<dbReference type="REBASE" id="384959">
    <property type="entry name" value="M.Bst23968ORF340P"/>
</dbReference>
<dbReference type="Gene3D" id="1.20.1260.30">
    <property type="match status" value="1"/>
</dbReference>
<dbReference type="Pfam" id="PF02384">
    <property type="entry name" value="N6_Mtase"/>
    <property type="match status" value="1"/>
</dbReference>
<dbReference type="EC" id="2.1.1.72" evidence="2"/>
<dbReference type="GO" id="GO:0003677">
    <property type="term" value="F:DNA binding"/>
    <property type="evidence" value="ECO:0007669"/>
    <property type="project" value="InterPro"/>
</dbReference>
<dbReference type="PROSITE" id="PS00092">
    <property type="entry name" value="N6_MTASE"/>
    <property type="match status" value="1"/>
</dbReference>
<dbReference type="PANTHER" id="PTHR42933:SF4">
    <property type="entry name" value="TYPE I RESTRICTION ENZYME ECOKI METHYLASE SUBUNIT"/>
    <property type="match status" value="1"/>
</dbReference>
<evidence type="ECO:0000256" key="5">
    <source>
        <dbReference type="ARBA" id="ARBA00022691"/>
    </source>
</evidence>
<dbReference type="GO" id="GO:0032259">
    <property type="term" value="P:methylation"/>
    <property type="evidence" value="ECO:0007669"/>
    <property type="project" value="UniProtKB-KW"/>
</dbReference>
<dbReference type="GO" id="GO:0009007">
    <property type="term" value="F:site-specific DNA-methyltransferase (adenine-specific) activity"/>
    <property type="evidence" value="ECO:0007669"/>
    <property type="project" value="UniProtKB-EC"/>
</dbReference>
<evidence type="ECO:0000313" key="12">
    <source>
        <dbReference type="Proteomes" id="UP000029004"/>
    </source>
</evidence>
<evidence type="ECO:0000313" key="11">
    <source>
        <dbReference type="EMBL" id="KFJ00928.1"/>
    </source>
</evidence>
<keyword evidence="6" id="KW-0680">Restriction system</keyword>
<proteinExistence type="inferred from homology"/>
<evidence type="ECO:0000259" key="10">
    <source>
        <dbReference type="Pfam" id="PF12161"/>
    </source>
</evidence>
<dbReference type="SUPFAM" id="SSF53335">
    <property type="entry name" value="S-adenosyl-L-methionine-dependent methyltransferases"/>
    <property type="match status" value="1"/>
</dbReference>
<evidence type="ECO:0000256" key="3">
    <source>
        <dbReference type="ARBA" id="ARBA00022603"/>
    </source>
</evidence>